<dbReference type="GO" id="GO:0006357">
    <property type="term" value="P:regulation of transcription by RNA polymerase II"/>
    <property type="evidence" value="ECO:0007669"/>
    <property type="project" value="InterPro"/>
</dbReference>
<dbReference type="HOGENOM" id="CLU_034754_2_1_1"/>
<keyword evidence="6" id="KW-0805">Transcription regulation</keyword>
<dbReference type="CDD" id="cd20513">
    <property type="entry name" value="CYCLIN_CCNC_rpt1"/>
    <property type="match status" value="1"/>
</dbReference>
<dbReference type="InterPro" id="IPR006671">
    <property type="entry name" value="Cyclin_N"/>
</dbReference>
<evidence type="ECO:0000313" key="15">
    <source>
        <dbReference type="EMBL" id="CCG25586.1"/>
    </source>
</evidence>
<keyword evidence="8" id="KW-0010">Activator</keyword>
<keyword evidence="16" id="KW-1185">Reference proteome</keyword>
<feature type="region of interest" description="Disordered" evidence="13">
    <location>
        <begin position="232"/>
        <end position="338"/>
    </location>
</feature>
<evidence type="ECO:0000256" key="2">
    <source>
        <dbReference type="ARBA" id="ARBA00008638"/>
    </source>
</evidence>
<gene>
    <name evidence="15" type="ORF">CORT_0C02100</name>
</gene>
<feature type="compositionally biased region" description="Low complexity" evidence="13">
    <location>
        <begin position="236"/>
        <end position="253"/>
    </location>
</feature>
<evidence type="ECO:0000256" key="10">
    <source>
        <dbReference type="ARBA" id="ARBA00023242"/>
    </source>
</evidence>
<keyword evidence="5" id="KW-0678">Repressor</keyword>
<dbReference type="EMBL" id="HE681721">
    <property type="protein sequence ID" value="CCG25586.1"/>
    <property type="molecule type" value="Genomic_DNA"/>
</dbReference>
<evidence type="ECO:0000259" key="14">
    <source>
        <dbReference type="SMART" id="SM00385"/>
    </source>
</evidence>
<proteinExistence type="inferred from homology"/>
<evidence type="ECO:0000256" key="7">
    <source>
        <dbReference type="ARBA" id="ARBA00023127"/>
    </source>
</evidence>
<evidence type="ECO:0000256" key="9">
    <source>
        <dbReference type="ARBA" id="ARBA00023163"/>
    </source>
</evidence>
<feature type="compositionally biased region" description="Polar residues" evidence="13">
    <location>
        <begin position="304"/>
        <end position="338"/>
    </location>
</feature>
<dbReference type="FunFam" id="1.10.472.10:FF:000077">
    <property type="entry name" value="RNA polymerase II holoenzyme cyclin-like subunit"/>
    <property type="match status" value="1"/>
</dbReference>
<dbReference type="RefSeq" id="XP_003868490.1">
    <property type="nucleotide sequence ID" value="XM_003868442.1"/>
</dbReference>
<reference evidence="15 16" key="1">
    <citation type="journal article" date="2012" name="PLoS ONE">
        <title>Sequence and analysis of the genome of the pathogenic yeast Candida orthopsilosis.</title>
        <authorList>
            <person name="Riccombeni A."/>
            <person name="Vidanes G."/>
            <person name="Proux-Wera E."/>
            <person name="Wolfe K.H."/>
            <person name="Butler G."/>
        </authorList>
    </citation>
    <scope>NUCLEOTIDE SEQUENCE [LARGE SCALE GENOMIC DNA]</scope>
    <source>
        <strain evidence="15 16">Co 90-125</strain>
    </source>
</reference>
<feature type="compositionally biased region" description="Polar residues" evidence="13">
    <location>
        <begin position="254"/>
        <end position="280"/>
    </location>
</feature>
<dbReference type="InterPro" id="IPR036915">
    <property type="entry name" value="Cyclin-like_sf"/>
</dbReference>
<comment type="subunit">
    <text evidence="3">Component of the SRB8-11 complex, a regulatory module of the Mediator complex.</text>
</comment>
<keyword evidence="7 12" id="KW-0195">Cyclin</keyword>
<keyword evidence="9" id="KW-0804">Transcription</keyword>
<dbReference type="SMART" id="SM00385">
    <property type="entry name" value="CYCLIN"/>
    <property type="match status" value="1"/>
</dbReference>
<dbReference type="InterPro" id="IPR043198">
    <property type="entry name" value="Cyclin/Ssn8"/>
</dbReference>
<evidence type="ECO:0000256" key="11">
    <source>
        <dbReference type="ARBA" id="ARBA00025278"/>
    </source>
</evidence>
<dbReference type="Proteomes" id="UP000005018">
    <property type="component" value="Chromosome 3"/>
</dbReference>
<dbReference type="GeneID" id="14539614"/>
<dbReference type="OrthoDB" id="10266018at2759"/>
<evidence type="ECO:0000256" key="12">
    <source>
        <dbReference type="RuleBase" id="RU000383"/>
    </source>
</evidence>
<dbReference type="GO" id="GO:0005634">
    <property type="term" value="C:nucleus"/>
    <property type="evidence" value="ECO:0007669"/>
    <property type="project" value="UniProtKB-SubCell"/>
</dbReference>
<organism evidence="15 16">
    <name type="scientific">Candida orthopsilosis (strain 90-125)</name>
    <name type="common">Yeast</name>
    <dbReference type="NCBI Taxonomy" id="1136231"/>
    <lineage>
        <taxon>Eukaryota</taxon>
        <taxon>Fungi</taxon>
        <taxon>Dikarya</taxon>
        <taxon>Ascomycota</taxon>
        <taxon>Saccharomycotina</taxon>
        <taxon>Pichiomycetes</taxon>
        <taxon>Debaryomycetaceae</taxon>
        <taxon>Candida/Lodderomyces clade</taxon>
        <taxon>Candida</taxon>
    </lineage>
</organism>
<comment type="subcellular location">
    <subcellularLocation>
        <location evidence="1">Nucleus</location>
    </subcellularLocation>
</comment>
<dbReference type="Gene3D" id="1.10.472.10">
    <property type="entry name" value="Cyclin-like"/>
    <property type="match status" value="2"/>
</dbReference>
<evidence type="ECO:0000313" key="16">
    <source>
        <dbReference type="Proteomes" id="UP000005018"/>
    </source>
</evidence>
<dbReference type="PANTHER" id="PTHR10026">
    <property type="entry name" value="CYCLIN"/>
    <property type="match status" value="1"/>
</dbReference>
<evidence type="ECO:0000256" key="5">
    <source>
        <dbReference type="ARBA" id="ARBA00022491"/>
    </source>
</evidence>
<comment type="similarity">
    <text evidence="2">Belongs to the cyclin family. Cyclin C subfamily.</text>
</comment>
<feature type="domain" description="Cyclin-like" evidence="14">
    <location>
        <begin position="59"/>
        <end position="158"/>
    </location>
</feature>
<evidence type="ECO:0000256" key="3">
    <source>
        <dbReference type="ARBA" id="ARBA00011612"/>
    </source>
</evidence>
<name>H8X2N9_CANO9</name>
<comment type="function">
    <text evidence="11">Component of the SRB8-11 complex. The SRB8-11 complex is a regulatory module of the Mediator complex which is itself involved in regulation of basal and activated RNA polymerase II-dependent transcription. The SRB8-11 complex may be involved in the transcriptional repression of a subset of genes regulated by Mediator. It may inhibit the association of the Mediator complex with RNA polymerase II to form the holoenzyme complex. The SRB8-11 complex phosphorylates the C-terminal domain (CTD) of the largest subunit of RNA polymerase II.</text>
</comment>
<dbReference type="CDD" id="cd20546">
    <property type="entry name" value="CYCLIN_SpCG1C_ScCTK2-like_rpt2"/>
    <property type="match status" value="1"/>
</dbReference>
<dbReference type="Pfam" id="PF00134">
    <property type="entry name" value="Cyclin_N"/>
    <property type="match status" value="1"/>
</dbReference>
<sequence>MSADYWNSSQRNQWQLTRFSLLEARRKIIYLERKMIQNGLIKDSPNINYDYNMRIYLHNLMLKLGRRMNVRQVAIATAEVYCTRFLTRVSLKEINVYLLVTTCLYVACKIEECPQHIRLIVSEARNLWPEYIPQDVTKLAEFEFYLIEEMDSYLLLHHPYKSLLQLKNYFEQKYGIYGFKLTDEELQNCWSLINDSYITDLHLLLPPHIIAVAAVYITIVLKKNLSQLKNKDENGSAEGNNTNSSNNIGTSISQQDYPQAMNNSNKPGSTDGFDNSSANKELNIDDLMNLSKPNSQENGKTKSAEVSPSKNGNTQSASQKESQGNTNHPSLQQPTKSTHTAQDLVNFDLDILDEDTIRINKFMNFLEHSHINLDEVVEAVQDMVNVYVLWNRYNEQSVRKALQVMLWKR</sequence>
<evidence type="ECO:0000256" key="1">
    <source>
        <dbReference type="ARBA" id="ARBA00004123"/>
    </source>
</evidence>
<evidence type="ECO:0000256" key="8">
    <source>
        <dbReference type="ARBA" id="ARBA00023159"/>
    </source>
</evidence>
<keyword evidence="10" id="KW-0539">Nucleus</keyword>
<dbReference type="KEGG" id="cot:CORT_0C02100"/>
<accession>H8X2N9</accession>
<evidence type="ECO:0000256" key="13">
    <source>
        <dbReference type="SAM" id="MobiDB-lite"/>
    </source>
</evidence>
<dbReference type="AlphaFoldDB" id="H8X2N9"/>
<dbReference type="InterPro" id="IPR013763">
    <property type="entry name" value="Cyclin-like_dom"/>
</dbReference>
<protein>
    <recommendedName>
        <fullName evidence="4">RNA polymerase II holoenzyme cyclin-like subunit</fullName>
    </recommendedName>
</protein>
<evidence type="ECO:0000256" key="4">
    <source>
        <dbReference type="ARBA" id="ARBA00014912"/>
    </source>
</evidence>
<evidence type="ECO:0000256" key="6">
    <source>
        <dbReference type="ARBA" id="ARBA00023015"/>
    </source>
</evidence>
<dbReference type="GO" id="GO:0016538">
    <property type="term" value="F:cyclin-dependent protein serine/threonine kinase regulator activity"/>
    <property type="evidence" value="ECO:0007669"/>
    <property type="project" value="InterPro"/>
</dbReference>
<dbReference type="SUPFAM" id="SSF47954">
    <property type="entry name" value="Cyclin-like"/>
    <property type="match status" value="2"/>
</dbReference>
<dbReference type="eggNOG" id="KOG0794">
    <property type="taxonomic scope" value="Eukaryota"/>
</dbReference>